<feature type="transmembrane region" description="Helical" evidence="10">
    <location>
        <begin position="162"/>
        <end position="179"/>
    </location>
</feature>
<evidence type="ECO:0000256" key="1">
    <source>
        <dbReference type="ARBA" id="ARBA00004651"/>
    </source>
</evidence>
<reference evidence="13 14" key="1">
    <citation type="submission" date="2016-06" db="EMBL/GenBank/DDBJ databases">
        <title>Insight into the functional genes involving in sulfur oxidation in Pearl River water.</title>
        <authorList>
            <person name="Luo J."/>
            <person name="Tan X."/>
            <person name="Lin W."/>
        </authorList>
    </citation>
    <scope>NUCLEOTIDE SEQUENCE [LARGE SCALE GENOMIC DNA]</scope>
    <source>
        <strain evidence="13 14">LS2</strain>
    </source>
</reference>
<dbReference type="Proteomes" id="UP000078596">
    <property type="component" value="Chromosome"/>
</dbReference>
<dbReference type="CDD" id="cd18584">
    <property type="entry name" value="ABC_6TM_AarD_CydD"/>
    <property type="match status" value="1"/>
</dbReference>
<dbReference type="GO" id="GO:0140359">
    <property type="term" value="F:ABC-type transporter activity"/>
    <property type="evidence" value="ECO:0007669"/>
    <property type="project" value="InterPro"/>
</dbReference>
<dbReference type="Gene3D" id="1.20.1560.10">
    <property type="entry name" value="ABC transporter type 1, transmembrane domain"/>
    <property type="match status" value="2"/>
</dbReference>
<accession>A0A191ZJL1</accession>
<dbReference type="InterPro" id="IPR003593">
    <property type="entry name" value="AAA+_ATPase"/>
</dbReference>
<dbReference type="InterPro" id="IPR011527">
    <property type="entry name" value="ABC1_TM_dom"/>
</dbReference>
<dbReference type="EMBL" id="CP016027">
    <property type="protein sequence ID" value="ANJ68023.1"/>
    <property type="molecule type" value="Genomic_DNA"/>
</dbReference>
<dbReference type="NCBIfam" id="TIGR02857">
    <property type="entry name" value="CydD"/>
    <property type="match status" value="1"/>
</dbReference>
<evidence type="ECO:0000256" key="8">
    <source>
        <dbReference type="ARBA" id="ARBA00023136"/>
    </source>
</evidence>
<evidence type="ECO:0000313" key="14">
    <source>
        <dbReference type="Proteomes" id="UP000078596"/>
    </source>
</evidence>
<evidence type="ECO:0000256" key="10">
    <source>
        <dbReference type="SAM" id="Phobius"/>
    </source>
</evidence>
<dbReference type="SUPFAM" id="SSF90123">
    <property type="entry name" value="ABC transporter transmembrane region"/>
    <property type="match status" value="1"/>
</dbReference>
<gene>
    <name evidence="13" type="ORF">A9404_12140</name>
</gene>
<evidence type="ECO:0000256" key="7">
    <source>
        <dbReference type="ARBA" id="ARBA00022989"/>
    </source>
</evidence>
<feature type="transmembrane region" description="Helical" evidence="10">
    <location>
        <begin position="263"/>
        <end position="285"/>
    </location>
</feature>
<dbReference type="InterPro" id="IPR039421">
    <property type="entry name" value="Type_1_exporter"/>
</dbReference>
<dbReference type="PROSITE" id="PS50929">
    <property type="entry name" value="ABC_TM1F"/>
    <property type="match status" value="1"/>
</dbReference>
<evidence type="ECO:0000256" key="5">
    <source>
        <dbReference type="ARBA" id="ARBA00022741"/>
    </source>
</evidence>
<dbReference type="Pfam" id="PF00005">
    <property type="entry name" value="ABC_tran"/>
    <property type="match status" value="1"/>
</dbReference>
<comment type="subcellular location">
    <subcellularLocation>
        <location evidence="1">Cell membrane</location>
        <topology evidence="1">Multi-pass membrane protein</topology>
    </subcellularLocation>
</comment>
<keyword evidence="2" id="KW-0813">Transport</keyword>
<evidence type="ECO:0000256" key="2">
    <source>
        <dbReference type="ARBA" id="ARBA00022448"/>
    </source>
</evidence>
<evidence type="ECO:0000256" key="9">
    <source>
        <dbReference type="SAM" id="MobiDB-lite"/>
    </source>
</evidence>
<keyword evidence="5" id="KW-0547">Nucleotide-binding</keyword>
<keyword evidence="3" id="KW-1003">Cell membrane</keyword>
<feature type="transmembrane region" description="Helical" evidence="10">
    <location>
        <begin position="185"/>
        <end position="203"/>
    </location>
</feature>
<dbReference type="InterPro" id="IPR036640">
    <property type="entry name" value="ABC1_TM_sf"/>
</dbReference>
<dbReference type="GO" id="GO:0016887">
    <property type="term" value="F:ATP hydrolysis activity"/>
    <property type="evidence" value="ECO:0007669"/>
    <property type="project" value="InterPro"/>
</dbReference>
<dbReference type="GO" id="GO:0005524">
    <property type="term" value="F:ATP binding"/>
    <property type="evidence" value="ECO:0007669"/>
    <property type="project" value="UniProtKB-KW"/>
</dbReference>
<feature type="transmembrane region" description="Helical" evidence="10">
    <location>
        <begin position="34"/>
        <end position="60"/>
    </location>
</feature>
<evidence type="ECO:0000256" key="3">
    <source>
        <dbReference type="ARBA" id="ARBA00022475"/>
    </source>
</evidence>
<keyword evidence="6" id="KW-0067">ATP-binding</keyword>
<keyword evidence="8 10" id="KW-0472">Membrane</keyword>
<organism evidence="13 14">
    <name type="scientific">Halothiobacillus diazotrophicus</name>
    <dbReference type="NCBI Taxonomy" id="1860122"/>
    <lineage>
        <taxon>Bacteria</taxon>
        <taxon>Pseudomonadati</taxon>
        <taxon>Pseudomonadota</taxon>
        <taxon>Gammaproteobacteria</taxon>
        <taxon>Chromatiales</taxon>
        <taxon>Halothiobacillaceae</taxon>
        <taxon>Halothiobacillus</taxon>
    </lineage>
</organism>
<feature type="region of interest" description="Disordered" evidence="9">
    <location>
        <begin position="341"/>
        <end position="392"/>
    </location>
</feature>
<keyword evidence="7 10" id="KW-1133">Transmembrane helix</keyword>
<keyword evidence="4 10" id="KW-0812">Transmembrane</keyword>
<dbReference type="Pfam" id="PF00664">
    <property type="entry name" value="ABC_membrane"/>
    <property type="match status" value="1"/>
</dbReference>
<dbReference type="GO" id="GO:0005886">
    <property type="term" value="C:plasma membrane"/>
    <property type="evidence" value="ECO:0007669"/>
    <property type="project" value="UniProtKB-SubCell"/>
</dbReference>
<evidence type="ECO:0000256" key="4">
    <source>
        <dbReference type="ARBA" id="ARBA00022692"/>
    </source>
</evidence>
<dbReference type="OrthoDB" id="6336411at2"/>
<name>A0A191ZJL1_9GAMM</name>
<dbReference type="InterPro" id="IPR017871">
    <property type="entry name" value="ABC_transporter-like_CS"/>
</dbReference>
<keyword evidence="14" id="KW-1185">Reference proteome</keyword>
<evidence type="ECO:0000256" key="6">
    <source>
        <dbReference type="ARBA" id="ARBA00022840"/>
    </source>
</evidence>
<feature type="domain" description="ABC transmembrane type-1" evidence="12">
    <location>
        <begin position="39"/>
        <end position="326"/>
    </location>
</feature>
<dbReference type="PROSITE" id="PS00211">
    <property type="entry name" value="ABC_TRANSPORTER_1"/>
    <property type="match status" value="1"/>
</dbReference>
<proteinExistence type="predicted"/>
<feature type="domain" description="ABC transporter" evidence="11">
    <location>
        <begin position="395"/>
        <end position="636"/>
    </location>
</feature>
<dbReference type="Gene3D" id="3.40.50.300">
    <property type="entry name" value="P-loop containing nucleotide triphosphate hydrolases"/>
    <property type="match status" value="1"/>
</dbReference>
<dbReference type="InterPro" id="IPR003439">
    <property type="entry name" value="ABC_transporter-like_ATP-bd"/>
</dbReference>
<dbReference type="GO" id="GO:0042883">
    <property type="term" value="P:cysteine transport"/>
    <property type="evidence" value="ECO:0007669"/>
    <property type="project" value="InterPro"/>
</dbReference>
<dbReference type="FunFam" id="3.40.50.300:FF:000221">
    <property type="entry name" value="Multidrug ABC transporter ATP-binding protein"/>
    <property type="match status" value="1"/>
</dbReference>
<evidence type="ECO:0000259" key="11">
    <source>
        <dbReference type="PROSITE" id="PS50893"/>
    </source>
</evidence>
<feature type="transmembrane region" description="Helical" evidence="10">
    <location>
        <begin position="80"/>
        <end position="101"/>
    </location>
</feature>
<evidence type="ECO:0000259" key="12">
    <source>
        <dbReference type="PROSITE" id="PS50929"/>
    </source>
</evidence>
<dbReference type="STRING" id="1860122.A9404_12140"/>
<protein>
    <submittedName>
        <fullName evidence="13">Thiol reductant ABC exporter subunit CydD</fullName>
    </submittedName>
</protein>
<dbReference type="SMART" id="SM00382">
    <property type="entry name" value="AAA"/>
    <property type="match status" value="1"/>
</dbReference>
<dbReference type="AlphaFoldDB" id="A0A191ZJL1"/>
<evidence type="ECO:0000313" key="13">
    <source>
        <dbReference type="EMBL" id="ANJ68023.1"/>
    </source>
</evidence>
<feature type="compositionally biased region" description="Basic and acidic residues" evidence="9">
    <location>
        <begin position="377"/>
        <end position="392"/>
    </location>
</feature>
<dbReference type="PANTHER" id="PTHR24221:SF590">
    <property type="entry name" value="COMPONENT LINKED WITH THE ASSEMBLY OF CYTOCHROME' TRANSPORT TRANSMEMBRANE ATP-BINDING PROTEIN ABC TRANSPORTER CYDD-RELATED"/>
    <property type="match status" value="1"/>
</dbReference>
<dbReference type="InterPro" id="IPR027417">
    <property type="entry name" value="P-loop_NTPase"/>
</dbReference>
<dbReference type="SUPFAM" id="SSF52540">
    <property type="entry name" value="P-loop containing nucleoside triphosphate hydrolases"/>
    <property type="match status" value="1"/>
</dbReference>
<dbReference type="PANTHER" id="PTHR24221">
    <property type="entry name" value="ATP-BINDING CASSETTE SUB-FAMILY B"/>
    <property type="match status" value="1"/>
</dbReference>
<sequence length="642" mass="70588">MRPAPAPSKAQTRRLDRWLRSEARNVRQPLRAAVALDGLNGFLLIAQCWLLALTLNATALEHALDHAQAHSLEKHSLEDVWGYIAAIACLFVLRAILNYLAQRLAFEAGARLRTGLRARLFARIEELGPAWSRNQRSGDIATRLVDGVEALDGYIAGYLPQVRRALLIPAAILVFVFPADWVSGLILAITAPLIPLFMILIGGETERLNQRQWRSLARMGAHFFDLIEGLTTLKLFNAARREARLVGRIAEDYRQETMGVLRVAFLSSMVLEFLAAISIAMVAVYVGFRLMYGEIHFQNGIFVLLLAPEFYLPLRSLGNQFHARMDALGAVEPIIELLNAPSPTDRQTDHRGTVPCHAQDANPNAGLREGSDEDRNEENPDDHPEADPDKAPGDIVFDGVDFAYPGGQPLFHHLDLTLPAGCVTALVGPSGAGKSTLTQLLMGFLPPTAGRIRIGGKDLAHIDPEAWRRHIAWVPQSPTLFLGTLAENIALDRDAAAAPIDDRTRSALWQAAERAQALAFIERLPKGFDTRVGERGQGLSGGEIQRIALARAFYKDAPIVVLDEPTASLDPESERLVSAAIARLAEKRTVLVIAHRLSTLASCDRILYLNDGRILEQGSHADLIAHDGAYADLYHRYRQATS</sequence>
<dbReference type="PROSITE" id="PS50893">
    <property type="entry name" value="ABC_TRANSPORTER_2"/>
    <property type="match status" value="1"/>
</dbReference>
<dbReference type="KEGG" id="haz:A9404_12140"/>
<dbReference type="InterPro" id="IPR014216">
    <property type="entry name" value="ABC_transptr_CydD"/>
</dbReference>
<dbReference type="RefSeq" id="WP_066102052.1">
    <property type="nucleotide sequence ID" value="NZ_CP016027.1"/>
</dbReference>